<organism evidence="1 2">
    <name type="scientific">Bauhinia variegata</name>
    <name type="common">Purple orchid tree</name>
    <name type="synonym">Phanera variegata</name>
    <dbReference type="NCBI Taxonomy" id="167791"/>
    <lineage>
        <taxon>Eukaryota</taxon>
        <taxon>Viridiplantae</taxon>
        <taxon>Streptophyta</taxon>
        <taxon>Embryophyta</taxon>
        <taxon>Tracheophyta</taxon>
        <taxon>Spermatophyta</taxon>
        <taxon>Magnoliopsida</taxon>
        <taxon>eudicotyledons</taxon>
        <taxon>Gunneridae</taxon>
        <taxon>Pentapetalae</taxon>
        <taxon>rosids</taxon>
        <taxon>fabids</taxon>
        <taxon>Fabales</taxon>
        <taxon>Fabaceae</taxon>
        <taxon>Cercidoideae</taxon>
        <taxon>Cercideae</taxon>
        <taxon>Bauhiniinae</taxon>
        <taxon>Bauhinia</taxon>
    </lineage>
</organism>
<evidence type="ECO:0000313" key="1">
    <source>
        <dbReference type="EMBL" id="KAI4358046.1"/>
    </source>
</evidence>
<keyword evidence="2" id="KW-1185">Reference proteome</keyword>
<sequence length="72" mass="8188">MLLFFSVQGDSTKLQAIFTLGLFVVYKLLPIGNDSFQPSLLEGIQTVDNIVDGPIDYEVYSQPRFDWDTYHA</sequence>
<evidence type="ECO:0000313" key="2">
    <source>
        <dbReference type="Proteomes" id="UP000828941"/>
    </source>
</evidence>
<reference evidence="1 2" key="1">
    <citation type="journal article" date="2022" name="DNA Res.">
        <title>Chromosomal-level genome assembly of the orchid tree Bauhinia variegata (Leguminosae; Cercidoideae) supports the allotetraploid origin hypothesis of Bauhinia.</title>
        <authorList>
            <person name="Zhong Y."/>
            <person name="Chen Y."/>
            <person name="Zheng D."/>
            <person name="Pang J."/>
            <person name="Liu Y."/>
            <person name="Luo S."/>
            <person name="Meng S."/>
            <person name="Qian L."/>
            <person name="Wei D."/>
            <person name="Dai S."/>
            <person name="Zhou R."/>
        </authorList>
    </citation>
    <scope>NUCLEOTIDE SEQUENCE [LARGE SCALE GENOMIC DNA]</scope>
    <source>
        <strain evidence="1">BV-YZ2020</strain>
    </source>
</reference>
<protein>
    <submittedName>
        <fullName evidence="1">Uncharacterized protein</fullName>
    </submittedName>
</protein>
<proteinExistence type="predicted"/>
<comment type="caution">
    <text evidence="1">The sequence shown here is derived from an EMBL/GenBank/DDBJ whole genome shotgun (WGS) entry which is preliminary data.</text>
</comment>
<accession>A0ACB9QAZ2</accession>
<gene>
    <name evidence="1" type="ORF">L6164_001955</name>
</gene>
<name>A0ACB9QAZ2_BAUVA</name>
<dbReference type="EMBL" id="CM039426">
    <property type="protein sequence ID" value="KAI4358046.1"/>
    <property type="molecule type" value="Genomic_DNA"/>
</dbReference>
<dbReference type="Proteomes" id="UP000828941">
    <property type="component" value="Chromosome 1"/>
</dbReference>